<reference evidence="2" key="2">
    <citation type="journal article" date="2021" name="PeerJ">
        <title>Extensive microbial diversity within the chicken gut microbiome revealed by metagenomics and culture.</title>
        <authorList>
            <person name="Gilroy R."/>
            <person name="Ravi A."/>
            <person name="Getino M."/>
            <person name="Pursley I."/>
            <person name="Horton D.L."/>
            <person name="Alikhan N.F."/>
            <person name="Baker D."/>
            <person name="Gharbi K."/>
            <person name="Hall N."/>
            <person name="Watson M."/>
            <person name="Adriaenssens E.M."/>
            <person name="Foster-Nyarko E."/>
            <person name="Jarju S."/>
            <person name="Secka A."/>
            <person name="Antonio M."/>
            <person name="Oren A."/>
            <person name="Chaudhuri R.R."/>
            <person name="La Ragione R."/>
            <person name="Hildebrand F."/>
            <person name="Pallen M.J."/>
        </authorList>
    </citation>
    <scope>NUCLEOTIDE SEQUENCE</scope>
    <source>
        <strain evidence="2">B1-13419</strain>
    </source>
</reference>
<name>A0A9D9ILR9_9BACT</name>
<dbReference type="SUPFAM" id="SSF63411">
    <property type="entry name" value="LuxS/MPP-like metallohydrolase"/>
    <property type="match status" value="2"/>
</dbReference>
<dbReference type="Gene3D" id="3.30.830.10">
    <property type="entry name" value="Metalloenzyme, LuxS/M16 peptidase-like"/>
    <property type="match status" value="2"/>
</dbReference>
<comment type="caution">
    <text evidence="2">The sequence shown here is derived from an EMBL/GenBank/DDBJ whole genome shotgun (WGS) entry which is preliminary data.</text>
</comment>
<organism evidence="2 3">
    <name type="scientific">Candidatus Cryptobacteroides faecigallinarum</name>
    <dbReference type="NCBI Taxonomy" id="2840763"/>
    <lineage>
        <taxon>Bacteria</taxon>
        <taxon>Pseudomonadati</taxon>
        <taxon>Bacteroidota</taxon>
        <taxon>Bacteroidia</taxon>
        <taxon>Bacteroidales</taxon>
        <taxon>Candidatus Cryptobacteroides</taxon>
    </lineage>
</organism>
<dbReference type="InterPro" id="IPR011249">
    <property type="entry name" value="Metalloenz_LuxS/M16"/>
</dbReference>
<feature type="signal peptide" evidence="1">
    <location>
        <begin position="1"/>
        <end position="19"/>
    </location>
</feature>
<keyword evidence="1" id="KW-0732">Signal</keyword>
<reference evidence="2" key="1">
    <citation type="submission" date="2020-10" db="EMBL/GenBank/DDBJ databases">
        <authorList>
            <person name="Gilroy R."/>
        </authorList>
    </citation>
    <scope>NUCLEOTIDE SEQUENCE</scope>
    <source>
        <strain evidence="2">B1-13419</strain>
    </source>
</reference>
<gene>
    <name evidence="2" type="ORF">IAB91_04990</name>
</gene>
<proteinExistence type="predicted"/>
<evidence type="ECO:0000256" key="1">
    <source>
        <dbReference type="SAM" id="SignalP"/>
    </source>
</evidence>
<accession>A0A9D9ILR9</accession>
<dbReference type="Proteomes" id="UP000823757">
    <property type="component" value="Unassembled WGS sequence"/>
</dbReference>
<evidence type="ECO:0000313" key="2">
    <source>
        <dbReference type="EMBL" id="MBO8474627.1"/>
    </source>
</evidence>
<dbReference type="GO" id="GO:0046872">
    <property type="term" value="F:metal ion binding"/>
    <property type="evidence" value="ECO:0007669"/>
    <property type="project" value="InterPro"/>
</dbReference>
<evidence type="ECO:0000313" key="3">
    <source>
        <dbReference type="Proteomes" id="UP000823757"/>
    </source>
</evidence>
<dbReference type="AlphaFoldDB" id="A0A9D9ILR9"/>
<protein>
    <submittedName>
        <fullName evidence="2">Insulinase family protein</fullName>
    </submittedName>
</protein>
<sequence length="878" mass="97543">MKKKLLFYIILSLASFVQAYSASPVPPGLPQDPALSTGLLPNGITYYIVSNPSEKGLAQFALVTRRDADEPLQDAVSHARKSMTRIPRFGDRTVRDYLSGAGPSVSLCRGVPSGLAEVSEDATVYRFGSLEVDGRDFVVDSTLLLIFSMVAGQDGDGSLSDNAVIIAGDVDRNSLLSRMSLLSMLVPEPEVQTEEENADSAYVWISRDTAEYRVNVDASAAVARISVTYASPRTPEEYMKSVVPLMSGHMADLLQMIIRQRLVLEMKQADIPMSGMGCRYKRSSEAPGDESFSIYVDVAGHDVEKALDVLASVVSDLDVNGVGVKEYSDVRRESLLDRYMKFKNPVVCNSEYVDRCISAFLYGSAVNSASDRFRFLVRGRMQDSTRTRLFNNFMMEMLDSASNLTLEITADSLYVNEKEVHGIFSGAWDRTMRDSSVISYSVNAMDSLSLAEVPEEKVKVVKTRKEPMSEGTMWIFSNGMKVVYKRMDTGGLFYYDLMVRGGFSMMQDIRKGEGAFLADVLSTYDISGLRSEDFHRLMLSEGISMSCRVGLSDMSLYGVAVRPSLTLLMKCIGAVSGSRTLNEKAFEYYRDSELLRLERSQGRFRDRIAAIDSLMCPSYNYSSYKTSDGLSADLQERAMAFFDSQLSRMNDGVFVIVGDMEETAMRKFLQKNMGGFRTMPLAVARINLPYQPISGWTTHIMDGIRQTLDVGMSARHQFSSESYAAMGLASIAMQSELEKALVGTGARASVSAGFIPYPQERVNMLVSVREMDLNGLPLGESGIDPLVLLYKIRPVLARLSATPVPEDRLALYKKILKNMYASRQSSPRYWVDMIRRRYSEGKDLNTKYAEKIDAVTAEEVMEIIAALDSGSKVEYVVR</sequence>
<dbReference type="EMBL" id="JADIMD010000076">
    <property type="protein sequence ID" value="MBO8474627.1"/>
    <property type="molecule type" value="Genomic_DNA"/>
</dbReference>
<feature type="chain" id="PRO_5038986160" evidence="1">
    <location>
        <begin position="20"/>
        <end position="878"/>
    </location>
</feature>